<evidence type="ECO:0000256" key="1">
    <source>
        <dbReference type="SAM" id="MobiDB-lite"/>
    </source>
</evidence>
<dbReference type="AlphaFoldDB" id="A0A9W9ILW3"/>
<evidence type="ECO:0000313" key="3">
    <source>
        <dbReference type="Proteomes" id="UP001146351"/>
    </source>
</evidence>
<name>A0A9W9ILW3_9EURO</name>
<dbReference type="EMBL" id="JAPQKO010000002">
    <property type="protein sequence ID" value="KAJ5180162.1"/>
    <property type="molecule type" value="Genomic_DNA"/>
</dbReference>
<dbReference type="Proteomes" id="UP001146351">
    <property type="component" value="Unassembled WGS sequence"/>
</dbReference>
<evidence type="ECO:0000313" key="2">
    <source>
        <dbReference type="EMBL" id="KAJ5180162.1"/>
    </source>
</evidence>
<gene>
    <name evidence="2" type="ORF">N7492_003372</name>
</gene>
<organism evidence="2 3">
    <name type="scientific">Penicillium capsulatum</name>
    <dbReference type="NCBI Taxonomy" id="69766"/>
    <lineage>
        <taxon>Eukaryota</taxon>
        <taxon>Fungi</taxon>
        <taxon>Dikarya</taxon>
        <taxon>Ascomycota</taxon>
        <taxon>Pezizomycotina</taxon>
        <taxon>Eurotiomycetes</taxon>
        <taxon>Eurotiomycetidae</taxon>
        <taxon>Eurotiales</taxon>
        <taxon>Aspergillaceae</taxon>
        <taxon>Penicillium</taxon>
    </lineage>
</organism>
<feature type="compositionally biased region" description="Polar residues" evidence="1">
    <location>
        <begin position="50"/>
        <end position="63"/>
    </location>
</feature>
<accession>A0A9W9ILW3</accession>
<sequence>MPLRKGNDTPVTRSPLAPSSSAISKSVRPSTKPKRRPGRPFKMPSRDTSSRSGSEKPSASPSVAPQRLQRRALSMLEALPVELIEQIFFYSLNLNLPRASPALAAALTSERIYGLLILLACWDDPPRGNPIGNAIARILAPLDYVPLELDERGRLQEAVFRTNWCTMNRVLEQVPNLMILTIHRQWINAGVEMEPEERAALDKFMRREDDTVRVFHGHGDPLRKFVELLGNEHPELLRISQAPGPRHYELHISPMTLIEIRSRDMRTAATFPALNLIKFPEKLIRGRKNGFTADDVAYLEMLRMTSNKFTRPRNALLPSTITTVDRVALHEGVATAIRTQNYNAMLSLLKIDEFCFRFNVANQGRGVFYTIPSDHFITVTRVGRENPHLNHAFFEALIRTSAESLPPNSQEIMAWSLDNVRLSQRNPSTYNEINGRFARWLSDFMLRLPEQVGYAMEEPGSQLFCCGQLDILDLEGCRYMDEVLSPWRPPLENWTGQSSFHPEDHWVKKT</sequence>
<proteinExistence type="predicted"/>
<dbReference type="OrthoDB" id="4167490at2759"/>
<comment type="caution">
    <text evidence="2">The sequence shown here is derived from an EMBL/GenBank/DDBJ whole genome shotgun (WGS) entry which is preliminary data.</text>
</comment>
<keyword evidence="3" id="KW-1185">Reference proteome</keyword>
<protein>
    <submittedName>
        <fullName evidence="2">Uncharacterized protein</fullName>
    </submittedName>
</protein>
<reference evidence="2" key="1">
    <citation type="submission" date="2022-11" db="EMBL/GenBank/DDBJ databases">
        <authorList>
            <person name="Petersen C."/>
        </authorList>
    </citation>
    <scope>NUCLEOTIDE SEQUENCE</scope>
    <source>
        <strain evidence="2">IBT 21917</strain>
    </source>
</reference>
<feature type="compositionally biased region" description="Polar residues" evidence="1">
    <location>
        <begin position="9"/>
        <end position="29"/>
    </location>
</feature>
<reference evidence="2" key="2">
    <citation type="journal article" date="2023" name="IMA Fungus">
        <title>Comparative genomic study of the Penicillium genus elucidates a diverse pangenome and 15 lateral gene transfer events.</title>
        <authorList>
            <person name="Petersen C."/>
            <person name="Sorensen T."/>
            <person name="Nielsen M.R."/>
            <person name="Sondergaard T.E."/>
            <person name="Sorensen J.L."/>
            <person name="Fitzpatrick D.A."/>
            <person name="Frisvad J.C."/>
            <person name="Nielsen K.L."/>
        </authorList>
    </citation>
    <scope>NUCLEOTIDE SEQUENCE</scope>
    <source>
        <strain evidence="2">IBT 21917</strain>
    </source>
</reference>
<feature type="region of interest" description="Disordered" evidence="1">
    <location>
        <begin position="1"/>
        <end position="66"/>
    </location>
</feature>